<dbReference type="InterPro" id="IPR033505">
    <property type="entry name" value="USPL1"/>
</dbReference>
<name>A0AAV4RHT9_9ARAC</name>
<dbReference type="GO" id="GO:0030576">
    <property type="term" value="P:Cajal body organization"/>
    <property type="evidence" value="ECO:0007669"/>
    <property type="project" value="InterPro"/>
</dbReference>
<dbReference type="PANTHER" id="PTHR15294:SF3">
    <property type="entry name" value="SUMO-SPECIFIC ISOPEPTIDASE USPL1"/>
    <property type="match status" value="1"/>
</dbReference>
<organism evidence="2 3">
    <name type="scientific">Caerostris darwini</name>
    <dbReference type="NCBI Taxonomy" id="1538125"/>
    <lineage>
        <taxon>Eukaryota</taxon>
        <taxon>Metazoa</taxon>
        <taxon>Ecdysozoa</taxon>
        <taxon>Arthropoda</taxon>
        <taxon>Chelicerata</taxon>
        <taxon>Arachnida</taxon>
        <taxon>Araneae</taxon>
        <taxon>Araneomorphae</taxon>
        <taxon>Entelegynae</taxon>
        <taxon>Araneoidea</taxon>
        <taxon>Araneidae</taxon>
        <taxon>Caerostris</taxon>
    </lineage>
</organism>
<dbReference type="GO" id="GO:0032183">
    <property type="term" value="F:SUMO binding"/>
    <property type="evidence" value="ECO:0007669"/>
    <property type="project" value="InterPro"/>
</dbReference>
<evidence type="ECO:0000313" key="2">
    <source>
        <dbReference type="EMBL" id="GIY20491.1"/>
    </source>
</evidence>
<comment type="caution">
    <text evidence="2">The sequence shown here is derived from an EMBL/GenBank/DDBJ whole genome shotgun (WGS) entry which is preliminary data.</text>
</comment>
<dbReference type="GO" id="GO:0015030">
    <property type="term" value="C:Cajal body"/>
    <property type="evidence" value="ECO:0007669"/>
    <property type="project" value="TreeGrafter"/>
</dbReference>
<accession>A0AAV4RHT9</accession>
<evidence type="ECO:0000259" key="1">
    <source>
        <dbReference type="PROSITE" id="PS50235"/>
    </source>
</evidence>
<dbReference type="InterPro" id="IPR028890">
    <property type="entry name" value="Peptidase_C98"/>
</dbReference>
<dbReference type="PROSITE" id="PS50235">
    <property type="entry name" value="USP_3"/>
    <property type="match status" value="1"/>
</dbReference>
<dbReference type="Gene3D" id="3.90.70.10">
    <property type="entry name" value="Cysteine proteinases"/>
    <property type="match status" value="1"/>
</dbReference>
<dbReference type="InterPro" id="IPR038765">
    <property type="entry name" value="Papain-like_cys_pep_sf"/>
</dbReference>
<proteinExistence type="predicted"/>
<dbReference type="SUPFAM" id="SSF54001">
    <property type="entry name" value="Cysteine proteinases"/>
    <property type="match status" value="1"/>
</dbReference>
<protein>
    <submittedName>
        <fullName evidence="2">SUMO-specific isopeptidase USPL1</fullName>
    </submittedName>
</protein>
<evidence type="ECO:0000313" key="3">
    <source>
        <dbReference type="Proteomes" id="UP001054837"/>
    </source>
</evidence>
<sequence length="314" mass="36353">MDSENNPTIPMEKWFPMWKNEFNSCWLDSTMVLLSHNRTLWYRIRKDPDSSLMANIICKYKIAIRFLNSSSSSHQDAKMIKIQHLLVSVRKKVSDYLKTKLSCIEDKPSSPFCALLNIISKDKEFEDIINVKFDKVLRCAKCHFTKIEEMEETILTFPKITYFNPCGSVTLIECPACKNPYLELRFLYKTLPRVLIYHFEQGAGGGLLRCTDMKMSTRAYILTGIIECVKDGNSVHYTTTVRFIDTDLWLNFDGLRTKPETFHEGVPHLNVEHAHILVYEAVDPSYTVTCESYHEQNFTEFNPMPVSTLDISAE</sequence>
<dbReference type="EMBL" id="BPLQ01006175">
    <property type="protein sequence ID" value="GIY20491.1"/>
    <property type="molecule type" value="Genomic_DNA"/>
</dbReference>
<dbReference type="Pfam" id="PF15499">
    <property type="entry name" value="Peptidase_C98"/>
    <property type="match status" value="1"/>
</dbReference>
<dbReference type="GO" id="GO:0016926">
    <property type="term" value="P:protein desumoylation"/>
    <property type="evidence" value="ECO:0007669"/>
    <property type="project" value="TreeGrafter"/>
</dbReference>
<dbReference type="AlphaFoldDB" id="A0AAV4RHT9"/>
<reference evidence="2 3" key="1">
    <citation type="submission" date="2021-06" db="EMBL/GenBank/DDBJ databases">
        <title>Caerostris darwini draft genome.</title>
        <authorList>
            <person name="Kono N."/>
            <person name="Arakawa K."/>
        </authorList>
    </citation>
    <scope>NUCLEOTIDE SEQUENCE [LARGE SCALE GENOMIC DNA]</scope>
</reference>
<gene>
    <name evidence="2" type="primary">USPL1</name>
    <name evidence="2" type="ORF">CDAR_321</name>
</gene>
<keyword evidence="3" id="KW-1185">Reference proteome</keyword>
<dbReference type="PANTHER" id="PTHR15294">
    <property type="entry name" value="RETINOVIN-RELATED"/>
    <property type="match status" value="1"/>
</dbReference>
<feature type="domain" description="USP" evidence="1">
    <location>
        <begin position="16"/>
        <end position="282"/>
    </location>
</feature>
<dbReference type="Proteomes" id="UP001054837">
    <property type="component" value="Unassembled WGS sequence"/>
</dbReference>
<dbReference type="InterPro" id="IPR028889">
    <property type="entry name" value="USP"/>
</dbReference>